<accession>A0A9X3NFT5</accession>
<evidence type="ECO:0000313" key="2">
    <source>
        <dbReference type="EMBL" id="MDA0184222.1"/>
    </source>
</evidence>
<evidence type="ECO:0000313" key="3">
    <source>
        <dbReference type="Proteomes" id="UP001147653"/>
    </source>
</evidence>
<feature type="non-terminal residue" evidence="2">
    <location>
        <position position="142"/>
    </location>
</feature>
<dbReference type="EMBL" id="JAPDDP010000071">
    <property type="protein sequence ID" value="MDA0184222.1"/>
    <property type="molecule type" value="Genomic_DNA"/>
</dbReference>
<evidence type="ECO:0000256" key="1">
    <source>
        <dbReference type="SAM" id="MobiDB-lite"/>
    </source>
</evidence>
<feature type="compositionally biased region" description="Low complexity" evidence="1">
    <location>
        <begin position="112"/>
        <end position="142"/>
    </location>
</feature>
<organism evidence="2 3">
    <name type="scientific">Solirubrobacter phytolaccae</name>
    <dbReference type="NCBI Taxonomy" id="1404360"/>
    <lineage>
        <taxon>Bacteria</taxon>
        <taxon>Bacillati</taxon>
        <taxon>Actinomycetota</taxon>
        <taxon>Thermoleophilia</taxon>
        <taxon>Solirubrobacterales</taxon>
        <taxon>Solirubrobacteraceae</taxon>
        <taxon>Solirubrobacter</taxon>
    </lineage>
</organism>
<feature type="compositionally biased region" description="Pro residues" evidence="1">
    <location>
        <begin position="91"/>
        <end position="101"/>
    </location>
</feature>
<feature type="region of interest" description="Disordered" evidence="1">
    <location>
        <begin position="77"/>
        <end position="142"/>
    </location>
</feature>
<protein>
    <submittedName>
        <fullName evidence="2">Uncharacterized protein</fullName>
    </submittedName>
</protein>
<comment type="caution">
    <text evidence="2">The sequence shown here is derived from an EMBL/GenBank/DDBJ whole genome shotgun (WGS) entry which is preliminary data.</text>
</comment>
<sequence length="142" mass="14325">MDPIAVTAALLRAQLPEVPIREGASMMARVASRGQTHAVIVIAGMPITAQLPPEIPAGATLRLRVKEVTAERVWMQIEPEQSQAGGEAAPARPPVPKPPVPSGVYAPPIKLPGAPAQPGGAGAPAKPGTPAQPGAAATPAQP</sequence>
<proteinExistence type="predicted"/>
<dbReference type="Proteomes" id="UP001147653">
    <property type="component" value="Unassembled WGS sequence"/>
</dbReference>
<dbReference type="AlphaFoldDB" id="A0A9X3NFT5"/>
<reference evidence="2" key="1">
    <citation type="submission" date="2022-10" db="EMBL/GenBank/DDBJ databases">
        <title>The WGS of Solirubrobacter phytolaccae KCTC 29190.</title>
        <authorList>
            <person name="Jiang Z."/>
        </authorList>
    </citation>
    <scope>NUCLEOTIDE SEQUENCE</scope>
    <source>
        <strain evidence="2">KCTC 29190</strain>
    </source>
</reference>
<name>A0A9X3NFT5_9ACTN</name>
<gene>
    <name evidence="2" type="ORF">OJ997_28190</name>
</gene>
<keyword evidence="3" id="KW-1185">Reference proteome</keyword>